<dbReference type="Proteomes" id="UP000006622">
    <property type="component" value="Chromosome"/>
</dbReference>
<sequence length="116" mass="13313">MSKMKLGIIEHIDSAHYLPAHDSCGIVHGHTYRVEVVIEGEKKESGMVMDFYDMKKKIKDILSTYDHVLLNDILDYPSAENICEHIHSKLSNELGYPLSVKVWEGHNKWCELSSIE</sequence>
<dbReference type="NCBIfam" id="TIGR03367">
    <property type="entry name" value="queuosine_QueD"/>
    <property type="match status" value="1"/>
</dbReference>
<dbReference type="SUPFAM" id="SSF55620">
    <property type="entry name" value="Tetrahydrobiopterin biosynthesis enzymes-like"/>
    <property type="match status" value="1"/>
</dbReference>
<dbReference type="InterPro" id="IPR007115">
    <property type="entry name" value="6-PTP_synth/QueD"/>
</dbReference>
<feature type="active site" description="Proton acceptor" evidence="4">
    <location>
        <position position="24"/>
    </location>
</feature>
<evidence type="ECO:0000256" key="2">
    <source>
        <dbReference type="ARBA" id="ARBA00022833"/>
    </source>
</evidence>
<evidence type="ECO:0000256" key="1">
    <source>
        <dbReference type="ARBA" id="ARBA00022723"/>
    </source>
</evidence>
<dbReference type="PANTHER" id="PTHR12589:SF7">
    <property type="entry name" value="6-PYRUVOYL TETRAHYDROBIOPTERIN SYNTHASE"/>
    <property type="match status" value="1"/>
</dbReference>
<dbReference type="GeneID" id="10823208"/>
<dbReference type="PANTHER" id="PTHR12589">
    <property type="entry name" value="PYRUVOYL TETRAHYDROBIOPTERIN SYNTHASE"/>
    <property type="match status" value="1"/>
</dbReference>
<keyword evidence="3" id="KW-0456">Lyase</keyword>
<dbReference type="GO" id="GO:0046872">
    <property type="term" value="F:metal ion binding"/>
    <property type="evidence" value="ECO:0007669"/>
    <property type="project" value="UniProtKB-KW"/>
</dbReference>
<evidence type="ECO:0000313" key="7">
    <source>
        <dbReference type="Proteomes" id="UP000006622"/>
    </source>
</evidence>
<gene>
    <name evidence="6" type="ordered locus">Mzhil_1569</name>
</gene>
<feature type="active site" description="Charge relay system" evidence="4">
    <location>
        <position position="67"/>
    </location>
</feature>
<evidence type="ECO:0000256" key="3">
    <source>
        <dbReference type="ARBA" id="ARBA00023239"/>
    </source>
</evidence>
<evidence type="ECO:0000256" key="4">
    <source>
        <dbReference type="PIRSR" id="PIRSR006113-1"/>
    </source>
</evidence>
<evidence type="ECO:0008006" key="8">
    <source>
        <dbReference type="Google" id="ProtNLM"/>
    </source>
</evidence>
<organism evidence="6 7">
    <name type="scientific">Methanosalsum zhilinae (strain DSM 4017 / NBRC 107636 / OCM 62 / WeN5)</name>
    <name type="common">Methanohalophilus zhilinae</name>
    <dbReference type="NCBI Taxonomy" id="679901"/>
    <lineage>
        <taxon>Archaea</taxon>
        <taxon>Methanobacteriati</taxon>
        <taxon>Methanobacteriota</taxon>
        <taxon>Stenosarchaea group</taxon>
        <taxon>Methanomicrobia</taxon>
        <taxon>Methanosarcinales</taxon>
        <taxon>Methanosarcinaceae</taxon>
        <taxon>Methanosalsum</taxon>
    </lineage>
</organism>
<proteinExistence type="predicted"/>
<dbReference type="RefSeq" id="WP_013898843.1">
    <property type="nucleotide sequence ID" value="NC_015676.1"/>
</dbReference>
<evidence type="ECO:0000313" key="6">
    <source>
        <dbReference type="EMBL" id="AEH61407.1"/>
    </source>
</evidence>
<dbReference type="GO" id="GO:0016829">
    <property type="term" value="F:lyase activity"/>
    <property type="evidence" value="ECO:0007669"/>
    <property type="project" value="UniProtKB-KW"/>
</dbReference>
<keyword evidence="1 5" id="KW-0479">Metal-binding</keyword>
<feature type="binding site" evidence="5">
    <location>
        <position position="16"/>
    </location>
    <ligand>
        <name>Zn(2+)</name>
        <dbReference type="ChEBI" id="CHEBI:29105"/>
    </ligand>
</feature>
<protein>
    <recommendedName>
        <fullName evidence="8">6-pyruvoyltetrahydropterin synthase</fullName>
    </recommendedName>
</protein>
<dbReference type="InterPro" id="IPR038418">
    <property type="entry name" value="6-PTP_synth/QueD_sf"/>
</dbReference>
<keyword evidence="7" id="KW-1185">Reference proteome</keyword>
<dbReference type="STRING" id="679901.Mzhil_1569"/>
<dbReference type="PIRSF" id="PIRSF006113">
    <property type="entry name" value="PTP_synth"/>
    <property type="match status" value="1"/>
</dbReference>
<dbReference type="AlphaFoldDB" id="F7XPI2"/>
<keyword evidence="2 5" id="KW-0862">Zinc</keyword>
<comment type="cofactor">
    <cofactor evidence="5">
        <name>Zn(2+)</name>
        <dbReference type="ChEBI" id="CHEBI:29105"/>
    </cofactor>
    <text evidence="5">Binds 1 zinc ion per subunit.</text>
</comment>
<dbReference type="Pfam" id="PF01242">
    <property type="entry name" value="PTPS"/>
    <property type="match status" value="1"/>
</dbReference>
<dbReference type="HOGENOM" id="CLU_111016_6_3_2"/>
<evidence type="ECO:0000256" key="5">
    <source>
        <dbReference type="PIRSR" id="PIRSR006113-2"/>
    </source>
</evidence>
<reference evidence="6" key="1">
    <citation type="submission" date="2010-07" db="EMBL/GenBank/DDBJ databases">
        <title>The complete genome of Methanosalsum zhilinae DSM 4017.</title>
        <authorList>
            <consortium name="US DOE Joint Genome Institute (JGI-PGF)"/>
            <person name="Lucas S."/>
            <person name="Copeland A."/>
            <person name="Lapidus A."/>
            <person name="Glavina del Rio T."/>
            <person name="Dalin E."/>
            <person name="Tice H."/>
            <person name="Bruce D."/>
            <person name="Goodwin L."/>
            <person name="Pitluck S."/>
            <person name="Kyrpides N."/>
            <person name="Mavromatis K."/>
            <person name="Ovchinnikova G."/>
            <person name="Daligault H."/>
            <person name="Detter J.C."/>
            <person name="Han C."/>
            <person name="Tapia R."/>
            <person name="Larimer F."/>
            <person name="Land M."/>
            <person name="Hauser L."/>
            <person name="Markowitz V."/>
            <person name="Cheng J.-F."/>
            <person name="Hugenholtz P."/>
            <person name="Woyke T."/>
            <person name="Wu D."/>
            <person name="Spring S."/>
            <person name="Schueler E."/>
            <person name="Brambilla E."/>
            <person name="Klenk H.-P."/>
            <person name="Eisen J.A."/>
        </authorList>
    </citation>
    <scope>NUCLEOTIDE SEQUENCE</scope>
    <source>
        <strain evidence="6">DSM 4017</strain>
    </source>
</reference>
<feature type="binding site" evidence="5">
    <location>
        <position position="30"/>
    </location>
    <ligand>
        <name>Zn(2+)</name>
        <dbReference type="ChEBI" id="CHEBI:29105"/>
    </ligand>
</feature>
<dbReference type="EMBL" id="CP002101">
    <property type="protein sequence ID" value="AEH61407.1"/>
    <property type="molecule type" value="Genomic_DNA"/>
</dbReference>
<feature type="active site" description="Charge relay system" evidence="4">
    <location>
        <position position="104"/>
    </location>
</feature>
<dbReference type="Gene3D" id="3.30.479.10">
    <property type="entry name" value="6-pyruvoyl tetrahydropterin synthase/QueD"/>
    <property type="match status" value="1"/>
</dbReference>
<feature type="binding site" evidence="5">
    <location>
        <position position="28"/>
    </location>
    <ligand>
        <name>Zn(2+)</name>
        <dbReference type="ChEBI" id="CHEBI:29105"/>
    </ligand>
</feature>
<name>F7XPI2_METZD</name>
<dbReference type="KEGG" id="mzh:Mzhil_1569"/>
<accession>F7XPI2</accession>
<dbReference type="OrthoDB" id="6529at2157"/>